<accession>Q1IN90</accession>
<sequence length="182" mass="19485">MTITRREWLLGSLSVAGWAAVASAQQHAHLAVANPESASLGFLDAATAGDVTAIAAQIVPSDDGPGATEAGAVYFFDRALTTFAAGQATDFRSGMAELSKRRLQMFPGSTSFAALTKEQQLQLLRAIEKTDFFGLLKTLTVMAWLGSPEYGGNRKSVGWKYIGFDDAGFFEPPFGYYDAEAK</sequence>
<evidence type="ECO:0000313" key="3">
    <source>
        <dbReference type="Proteomes" id="UP000002432"/>
    </source>
</evidence>
<organism evidence="2 3">
    <name type="scientific">Koribacter versatilis (strain Ellin345)</name>
    <dbReference type="NCBI Taxonomy" id="204669"/>
    <lineage>
        <taxon>Bacteria</taxon>
        <taxon>Pseudomonadati</taxon>
        <taxon>Acidobacteriota</taxon>
        <taxon>Terriglobia</taxon>
        <taxon>Terriglobales</taxon>
        <taxon>Candidatus Korobacteraceae</taxon>
        <taxon>Candidatus Korobacter</taxon>
    </lineage>
</organism>
<evidence type="ECO:0008006" key="4">
    <source>
        <dbReference type="Google" id="ProtNLM"/>
    </source>
</evidence>
<dbReference type="AlphaFoldDB" id="Q1IN90"/>
<name>Q1IN90_KORVE</name>
<evidence type="ECO:0000313" key="2">
    <source>
        <dbReference type="EMBL" id="ABF41660.1"/>
    </source>
</evidence>
<dbReference type="PROSITE" id="PS51318">
    <property type="entry name" value="TAT"/>
    <property type="match status" value="1"/>
</dbReference>
<keyword evidence="1" id="KW-0732">Signal</keyword>
<protein>
    <recommendedName>
        <fullName evidence="4">Twin-arginine translocation pathway signal</fullName>
    </recommendedName>
</protein>
<dbReference type="RefSeq" id="WP_011523461.1">
    <property type="nucleotide sequence ID" value="NC_008009.1"/>
</dbReference>
<gene>
    <name evidence="2" type="ordered locus">Acid345_2659</name>
</gene>
<dbReference type="EMBL" id="CP000360">
    <property type="protein sequence ID" value="ABF41660.1"/>
    <property type="molecule type" value="Genomic_DNA"/>
</dbReference>
<feature type="chain" id="PRO_5004191308" description="Twin-arginine translocation pathway signal" evidence="1">
    <location>
        <begin position="25"/>
        <end position="182"/>
    </location>
</feature>
<dbReference type="STRING" id="204669.Acid345_2659"/>
<dbReference type="HOGENOM" id="CLU_065508_1_0_0"/>
<dbReference type="eggNOG" id="ENOG5032GZV">
    <property type="taxonomic scope" value="Bacteria"/>
</dbReference>
<dbReference type="Proteomes" id="UP000002432">
    <property type="component" value="Chromosome"/>
</dbReference>
<proteinExistence type="predicted"/>
<reference evidence="2 3" key="1">
    <citation type="journal article" date="2009" name="Appl. Environ. Microbiol.">
        <title>Three genomes from the phylum Acidobacteria provide insight into the lifestyles of these microorganisms in soils.</title>
        <authorList>
            <person name="Ward N.L."/>
            <person name="Challacombe J.F."/>
            <person name="Janssen P.H."/>
            <person name="Henrissat B."/>
            <person name="Coutinho P.M."/>
            <person name="Wu M."/>
            <person name="Xie G."/>
            <person name="Haft D.H."/>
            <person name="Sait M."/>
            <person name="Badger J."/>
            <person name="Barabote R.D."/>
            <person name="Bradley B."/>
            <person name="Brettin T.S."/>
            <person name="Brinkac L.M."/>
            <person name="Bruce D."/>
            <person name="Creasy T."/>
            <person name="Daugherty S.C."/>
            <person name="Davidsen T.M."/>
            <person name="DeBoy R.T."/>
            <person name="Detter J.C."/>
            <person name="Dodson R.J."/>
            <person name="Durkin A.S."/>
            <person name="Ganapathy A."/>
            <person name="Gwinn-Giglio M."/>
            <person name="Han C.S."/>
            <person name="Khouri H."/>
            <person name="Kiss H."/>
            <person name="Kothari S.P."/>
            <person name="Madupu R."/>
            <person name="Nelson K.E."/>
            <person name="Nelson W.C."/>
            <person name="Paulsen I."/>
            <person name="Penn K."/>
            <person name="Ren Q."/>
            <person name="Rosovitz M.J."/>
            <person name="Selengut J.D."/>
            <person name="Shrivastava S."/>
            <person name="Sullivan S.A."/>
            <person name="Tapia R."/>
            <person name="Thompson L.S."/>
            <person name="Watkins K.L."/>
            <person name="Yang Q."/>
            <person name="Yu C."/>
            <person name="Zafar N."/>
            <person name="Zhou L."/>
            <person name="Kuske C.R."/>
        </authorList>
    </citation>
    <scope>NUCLEOTIDE SEQUENCE [LARGE SCALE GENOMIC DNA]</scope>
    <source>
        <strain evidence="2 3">Ellin345</strain>
    </source>
</reference>
<keyword evidence="3" id="KW-1185">Reference proteome</keyword>
<dbReference type="EnsemblBacteria" id="ABF41660">
    <property type="protein sequence ID" value="ABF41660"/>
    <property type="gene ID" value="Acid345_2659"/>
</dbReference>
<dbReference type="KEGG" id="aba:Acid345_2659"/>
<feature type="signal peptide" evidence="1">
    <location>
        <begin position="1"/>
        <end position="24"/>
    </location>
</feature>
<dbReference type="InterPro" id="IPR027056">
    <property type="entry name" value="Gluconate_2DH_su3"/>
</dbReference>
<dbReference type="InterPro" id="IPR006311">
    <property type="entry name" value="TAT_signal"/>
</dbReference>
<evidence type="ECO:0000256" key="1">
    <source>
        <dbReference type="SAM" id="SignalP"/>
    </source>
</evidence>
<dbReference type="OrthoDB" id="122105at2"/>
<dbReference type="Pfam" id="PF13618">
    <property type="entry name" value="Gluconate_2-dh3"/>
    <property type="match status" value="1"/>
</dbReference>